<organism evidence="14 15">
    <name type="scientific">Oceanispirochaeta crateris</name>
    <dbReference type="NCBI Taxonomy" id="2518645"/>
    <lineage>
        <taxon>Bacteria</taxon>
        <taxon>Pseudomonadati</taxon>
        <taxon>Spirochaetota</taxon>
        <taxon>Spirochaetia</taxon>
        <taxon>Spirochaetales</taxon>
        <taxon>Spirochaetaceae</taxon>
        <taxon>Oceanispirochaeta</taxon>
    </lineage>
</organism>
<feature type="transmembrane region" description="Helical" evidence="11">
    <location>
        <begin position="290"/>
        <end position="312"/>
    </location>
</feature>
<dbReference type="GO" id="GO:0016887">
    <property type="term" value="F:ATP hydrolysis activity"/>
    <property type="evidence" value="ECO:0007669"/>
    <property type="project" value="InterPro"/>
</dbReference>
<evidence type="ECO:0000256" key="4">
    <source>
        <dbReference type="ARBA" id="ARBA00022692"/>
    </source>
</evidence>
<dbReference type="NCBIfam" id="TIGR01525">
    <property type="entry name" value="ATPase-IB_hvy"/>
    <property type="match status" value="1"/>
</dbReference>
<evidence type="ECO:0000256" key="6">
    <source>
        <dbReference type="ARBA" id="ARBA00022741"/>
    </source>
</evidence>
<dbReference type="OrthoDB" id="9760364at2"/>
<keyword evidence="15" id="KW-1185">Reference proteome</keyword>
<keyword evidence="4 11" id="KW-0812">Transmembrane</keyword>
<dbReference type="SFLD" id="SFLDF00027">
    <property type="entry name" value="p-type_atpase"/>
    <property type="match status" value="1"/>
</dbReference>
<feature type="transmembrane region" description="Helical" evidence="11">
    <location>
        <begin position="657"/>
        <end position="676"/>
    </location>
</feature>
<dbReference type="SUPFAM" id="SSF81665">
    <property type="entry name" value="Calcium ATPase, transmembrane domain M"/>
    <property type="match status" value="1"/>
</dbReference>
<dbReference type="InterPro" id="IPR023214">
    <property type="entry name" value="HAD_sf"/>
</dbReference>
<dbReference type="GO" id="GO:0005524">
    <property type="term" value="F:ATP binding"/>
    <property type="evidence" value="ECO:0007669"/>
    <property type="project" value="UniProtKB-UniRule"/>
</dbReference>
<feature type="transmembrane region" description="Helical" evidence="11">
    <location>
        <begin position="81"/>
        <end position="102"/>
    </location>
</feature>
<dbReference type="NCBIfam" id="TIGR01494">
    <property type="entry name" value="ATPase_P-type"/>
    <property type="match status" value="1"/>
</dbReference>
<keyword evidence="8" id="KW-1278">Translocase</keyword>
<dbReference type="GO" id="GO:0060003">
    <property type="term" value="P:copper ion export"/>
    <property type="evidence" value="ECO:0007669"/>
    <property type="project" value="UniProtKB-ARBA"/>
</dbReference>
<keyword evidence="14" id="KW-0378">Hydrolase</keyword>
<feature type="region of interest" description="Disordered" evidence="12">
    <location>
        <begin position="1"/>
        <end position="33"/>
    </location>
</feature>
<dbReference type="Pfam" id="PF00702">
    <property type="entry name" value="Hydrolase"/>
    <property type="match status" value="1"/>
</dbReference>
<dbReference type="SUPFAM" id="SSF81653">
    <property type="entry name" value="Calcium ATPase, transduction domain A"/>
    <property type="match status" value="1"/>
</dbReference>
<dbReference type="InterPro" id="IPR036412">
    <property type="entry name" value="HAD-like_sf"/>
</dbReference>
<dbReference type="InterPro" id="IPR008250">
    <property type="entry name" value="ATPase_P-typ_transduc_dom_A_sf"/>
</dbReference>
<dbReference type="NCBIfam" id="TIGR01511">
    <property type="entry name" value="ATPase-IB1_Cu"/>
    <property type="match status" value="1"/>
</dbReference>
<feature type="transmembrane region" description="Helical" evidence="11">
    <location>
        <begin position="324"/>
        <end position="345"/>
    </location>
</feature>
<feature type="transmembrane region" description="Helical" evidence="11">
    <location>
        <begin position="146"/>
        <end position="168"/>
    </location>
</feature>
<feature type="transmembrane region" description="Helical" evidence="11">
    <location>
        <begin position="48"/>
        <end position="69"/>
    </location>
</feature>
<dbReference type="SFLD" id="SFLDG00002">
    <property type="entry name" value="C1.7:_P-type_atpase_like"/>
    <property type="match status" value="1"/>
</dbReference>
<keyword evidence="9 11" id="KW-1133">Transmembrane helix</keyword>
<dbReference type="InterPro" id="IPR059000">
    <property type="entry name" value="ATPase_P-type_domA"/>
</dbReference>
<dbReference type="PRINTS" id="PR00119">
    <property type="entry name" value="CATATPASE"/>
</dbReference>
<evidence type="ECO:0000256" key="7">
    <source>
        <dbReference type="ARBA" id="ARBA00022840"/>
    </source>
</evidence>
<dbReference type="GO" id="GO:0043682">
    <property type="term" value="F:P-type divalent copper transporter activity"/>
    <property type="evidence" value="ECO:0007669"/>
    <property type="project" value="TreeGrafter"/>
</dbReference>
<feature type="compositionally biased region" description="Basic residues" evidence="12">
    <location>
        <begin position="21"/>
        <end position="33"/>
    </location>
</feature>
<evidence type="ECO:0000256" key="5">
    <source>
        <dbReference type="ARBA" id="ARBA00022723"/>
    </source>
</evidence>
<dbReference type="EMBL" id="CP036150">
    <property type="protein sequence ID" value="QEN06787.1"/>
    <property type="molecule type" value="Genomic_DNA"/>
</dbReference>
<evidence type="ECO:0000313" key="15">
    <source>
        <dbReference type="Proteomes" id="UP000324209"/>
    </source>
</evidence>
<dbReference type="InterPro" id="IPR027256">
    <property type="entry name" value="P-typ_ATPase_IB"/>
</dbReference>
<dbReference type="KEGG" id="ock:EXM22_01810"/>
<dbReference type="RefSeq" id="WP_149484870.1">
    <property type="nucleotide sequence ID" value="NZ_CP036150.1"/>
</dbReference>
<dbReference type="GO" id="GO:0005886">
    <property type="term" value="C:plasma membrane"/>
    <property type="evidence" value="ECO:0007669"/>
    <property type="project" value="UniProtKB-SubCell"/>
</dbReference>
<accession>A0A5C1QH24</accession>
<protein>
    <submittedName>
        <fullName evidence="14">Copper-translocating P-type ATPase</fullName>
        <ecNumber evidence="14">3.6.3.-</ecNumber>
    </submittedName>
</protein>
<dbReference type="InterPro" id="IPR023299">
    <property type="entry name" value="ATPase_P-typ_cyto_dom_N"/>
</dbReference>
<dbReference type="Gene3D" id="2.70.150.10">
    <property type="entry name" value="Calcium-transporting ATPase, cytoplasmic transduction domain A"/>
    <property type="match status" value="1"/>
</dbReference>
<comment type="similarity">
    <text evidence="2 11">Belongs to the cation transport ATPase (P-type) (TC 3.A.3) family. Type IB subfamily.</text>
</comment>
<keyword evidence="5 11" id="KW-0479">Metal-binding</keyword>
<dbReference type="InterPro" id="IPR023298">
    <property type="entry name" value="ATPase_P-typ_TM_dom_sf"/>
</dbReference>
<keyword evidence="3 11" id="KW-1003">Cell membrane</keyword>
<feature type="transmembrane region" description="Helical" evidence="11">
    <location>
        <begin position="628"/>
        <end position="651"/>
    </location>
</feature>
<evidence type="ECO:0000256" key="3">
    <source>
        <dbReference type="ARBA" id="ARBA00022475"/>
    </source>
</evidence>
<dbReference type="GO" id="GO:0005507">
    <property type="term" value="F:copper ion binding"/>
    <property type="evidence" value="ECO:0007669"/>
    <property type="project" value="TreeGrafter"/>
</dbReference>
<reference evidence="14 15" key="1">
    <citation type="submission" date="2019-02" db="EMBL/GenBank/DDBJ databases">
        <title>Complete Genome Sequence and Methylome Analysis of free living Spirochaetas.</title>
        <authorList>
            <person name="Fomenkov A."/>
            <person name="Dubinina G."/>
            <person name="Leshcheva N."/>
            <person name="Mikheeva N."/>
            <person name="Grabovich M."/>
            <person name="Vincze T."/>
            <person name="Roberts R.J."/>
        </authorList>
    </citation>
    <scope>NUCLEOTIDE SEQUENCE [LARGE SCALE GENOMIC DNA]</scope>
    <source>
        <strain evidence="14 15">K2</strain>
    </source>
</reference>
<evidence type="ECO:0000256" key="1">
    <source>
        <dbReference type="ARBA" id="ARBA00004651"/>
    </source>
</evidence>
<dbReference type="PRINTS" id="PR00943">
    <property type="entry name" value="CUATPASE"/>
</dbReference>
<dbReference type="PROSITE" id="PS00154">
    <property type="entry name" value="ATPASE_E1_E2"/>
    <property type="match status" value="1"/>
</dbReference>
<evidence type="ECO:0000256" key="11">
    <source>
        <dbReference type="RuleBase" id="RU362081"/>
    </source>
</evidence>
<dbReference type="Proteomes" id="UP000324209">
    <property type="component" value="Chromosome"/>
</dbReference>
<dbReference type="SFLD" id="SFLDS00003">
    <property type="entry name" value="Haloacid_Dehalogenase"/>
    <property type="match status" value="1"/>
</dbReference>
<evidence type="ECO:0000259" key="13">
    <source>
        <dbReference type="Pfam" id="PF00122"/>
    </source>
</evidence>
<dbReference type="PANTHER" id="PTHR43520:SF8">
    <property type="entry name" value="P-TYPE CU(+) TRANSPORTER"/>
    <property type="match status" value="1"/>
</dbReference>
<dbReference type="PANTHER" id="PTHR43520">
    <property type="entry name" value="ATP7, ISOFORM B"/>
    <property type="match status" value="1"/>
</dbReference>
<proteinExistence type="inferred from homology"/>
<name>A0A5C1QH24_9SPIO</name>
<evidence type="ECO:0000256" key="2">
    <source>
        <dbReference type="ARBA" id="ARBA00006024"/>
    </source>
</evidence>
<dbReference type="Pfam" id="PF00122">
    <property type="entry name" value="E1-E2_ATPase"/>
    <property type="match status" value="1"/>
</dbReference>
<dbReference type="GO" id="GO:0055070">
    <property type="term" value="P:copper ion homeostasis"/>
    <property type="evidence" value="ECO:0007669"/>
    <property type="project" value="TreeGrafter"/>
</dbReference>
<evidence type="ECO:0000256" key="8">
    <source>
        <dbReference type="ARBA" id="ARBA00022967"/>
    </source>
</evidence>
<dbReference type="FunFam" id="2.70.150.10:FF:000020">
    <property type="entry name" value="Copper-exporting P-type ATPase A"/>
    <property type="match status" value="1"/>
</dbReference>
<feature type="transmembrane region" description="Helical" evidence="11">
    <location>
        <begin position="114"/>
        <end position="134"/>
    </location>
</feature>
<keyword evidence="10 11" id="KW-0472">Membrane</keyword>
<sequence>MKNNDMNHEHMNHQKHDQHSGHQHQGHSGHHDHNAHHRMMIQDFKKRFYITLVLTLPVLALSPLIQKILGFSFGFPGSGYVVFALASIIFLYGGWPFLSGLVKELKDKSPGMMTLIGLAITVAYVYSAAVTFGLDGTPFYWELATLIAIMLAGHWIEMASILGASSALEKLAKLMPSEAHRKKDDEVEDIPLSEVKKGDVLVIKPGEKIPSDGVVLKGESYINESMLTGESKPVRKGKDDRLIGGSLNGDGSLELRVEGAGDESYLNKVIKMVGEAQASKSKTQALSDRAAFWLTIVSLSVGIATLITWLLVGQDLQFAIARMATVMIITCPHALGLAIPLVVAVSTAKSAENGLLIQNRTAFENARKISTVIFDKTGTLTTGTFEVTSVDIHDKKYGDKELLTFAGSVEALSEHPIGKSIVLRAKKDEIDLPAVDNFQAVKGKGVSGTVSGKKIQIVSPGYLQEQNLEIPEGAEAKGGVTRIFILVQGKVAGSLALSDTIRPESYQAIKALQKLNIKCWMLTGDNKETAKAVADELGMDGFFAEVLPDEKQAKVKELQAQGEYVAMAGDGVNDSPALAQAQVGIAVGSGTDIAAASADIILVNSNPLDITALILFGKATYNKMVQNLIWATGYNVIAIPLAAGVLYNVGIVMRPEVGAILMSASTVIVAVNARLLRVKKEELKEAGK</sequence>
<dbReference type="SUPFAM" id="SSF56784">
    <property type="entry name" value="HAD-like"/>
    <property type="match status" value="1"/>
</dbReference>
<dbReference type="AlphaFoldDB" id="A0A5C1QH24"/>
<dbReference type="InterPro" id="IPR044492">
    <property type="entry name" value="P_typ_ATPase_HD_dom"/>
</dbReference>
<keyword evidence="7 11" id="KW-0067">ATP-binding</keyword>
<dbReference type="Gene3D" id="3.40.50.1000">
    <property type="entry name" value="HAD superfamily/HAD-like"/>
    <property type="match status" value="1"/>
</dbReference>
<evidence type="ECO:0000256" key="10">
    <source>
        <dbReference type="ARBA" id="ARBA00023136"/>
    </source>
</evidence>
<evidence type="ECO:0000313" key="14">
    <source>
        <dbReference type="EMBL" id="QEN06787.1"/>
    </source>
</evidence>
<dbReference type="InterPro" id="IPR018303">
    <property type="entry name" value="ATPase_P-typ_P_site"/>
</dbReference>
<keyword evidence="6 11" id="KW-0547">Nucleotide-binding</keyword>
<dbReference type="InterPro" id="IPR001757">
    <property type="entry name" value="P_typ_ATPase"/>
</dbReference>
<gene>
    <name evidence="14" type="ORF">EXM22_01810</name>
</gene>
<feature type="domain" description="P-type ATPase A" evidence="13">
    <location>
        <begin position="174"/>
        <end position="273"/>
    </location>
</feature>
<feature type="compositionally biased region" description="Basic and acidic residues" evidence="12">
    <location>
        <begin position="1"/>
        <end position="20"/>
    </location>
</feature>
<dbReference type="Gene3D" id="3.40.1110.10">
    <property type="entry name" value="Calcium-transporting ATPase, cytoplasmic domain N"/>
    <property type="match status" value="1"/>
</dbReference>
<comment type="subcellular location">
    <subcellularLocation>
        <location evidence="1">Cell membrane</location>
        <topology evidence="1">Multi-pass membrane protein</topology>
    </subcellularLocation>
</comment>
<evidence type="ECO:0000256" key="12">
    <source>
        <dbReference type="SAM" id="MobiDB-lite"/>
    </source>
</evidence>
<evidence type="ECO:0000256" key="9">
    <source>
        <dbReference type="ARBA" id="ARBA00022989"/>
    </source>
</evidence>
<dbReference type="EC" id="3.6.3.-" evidence="14"/>